<dbReference type="SUPFAM" id="SSF47459">
    <property type="entry name" value="HLH, helix-loop-helix DNA-binding domain"/>
    <property type="match status" value="1"/>
</dbReference>
<feature type="domain" description="BHLH" evidence="7">
    <location>
        <begin position="393"/>
        <end position="444"/>
    </location>
</feature>
<sequence>MTEAMAVAQPQDRPALPPISSFTDDMTQRGGRGEQWPTPPHFAASHRLPKGGPSDDRSLPPFRDPRDWQPPSHGGPGQHRVASPETSGAMSPRTSRLPPLTLAPGRPEGTQLGKRPMDEADDDLYRPLPRAHAVSPRRTNALQYSYRDAPESEDTYRGPGMPRRPIEKNGAPSLAPEEDRYWPRPVENSPDPRFSGPPLPTGDEGFEHSRSGRASYPGRLSEGDGYPPRPRDDGILARDRSGPWRDWEGPAPHATQHRFGASYPSDFHHGAKSERRDGEPGFGPEDRRRGTIGAFPEGLAPGGPGYGAQAVRSPVPPFASPRDFHPGPPPPRSGFPAGREGPPPGPSGATMPLAPPLARPASTVGLMSVPGSASAGPVPAPTPAAAAATPSANRRVAHLLSEQRRRESINTGFEDLRQTLPACRDGQDSKATVLRRAVEYIHELESIIQQTHRMRANSGGVDFDSRSPPRDHDPYGGHHHPGRPDHDPRGNPGPRGGGSSRRDTASSGHSDDRTMINGVPGHSYRRDMEAYRAGPTQPLPPSPLGRVPGGPEYDPMAAPAPYDGWTADPGRQPGHFAAPHEDTRHGQLGLKRSNSDPEESEAVARVRRKLGEVDGTPQHSPSGSPQIRSPATASSTSRRSEYRLQREGGDAIAAPRSAEAGGETNSSSNGASIRLRTGLGIEAAQRAEDGSSHSAVPRRASNSIFIERRPT</sequence>
<feature type="compositionally biased region" description="Low complexity" evidence="6">
    <location>
        <begin position="368"/>
        <end position="392"/>
    </location>
</feature>
<keyword evidence="4" id="KW-0804">Transcription</keyword>
<gene>
    <name evidence="8" type="ORF">PSFLO_06562</name>
</gene>
<feature type="region of interest" description="Disordered" evidence="6">
    <location>
        <begin position="1"/>
        <end position="392"/>
    </location>
</feature>
<accession>A0A5C3FA38</accession>
<dbReference type="InterPro" id="IPR011598">
    <property type="entry name" value="bHLH_dom"/>
</dbReference>
<feature type="compositionally biased region" description="Basic and acidic residues" evidence="6">
    <location>
        <begin position="266"/>
        <end position="289"/>
    </location>
</feature>
<keyword evidence="2" id="KW-0238">DNA-binding</keyword>
<feature type="compositionally biased region" description="Basic and acidic residues" evidence="6">
    <location>
        <begin position="463"/>
        <end position="489"/>
    </location>
</feature>
<name>A0A5C3FA38_9BASI</name>
<dbReference type="Gene3D" id="4.10.280.10">
    <property type="entry name" value="Helix-loop-helix DNA-binding domain"/>
    <property type="match status" value="1"/>
</dbReference>
<evidence type="ECO:0000313" key="8">
    <source>
        <dbReference type="EMBL" id="SPO41080.1"/>
    </source>
</evidence>
<evidence type="ECO:0000256" key="5">
    <source>
        <dbReference type="ARBA" id="ARBA00023242"/>
    </source>
</evidence>
<organism evidence="8 9">
    <name type="scientific">Pseudozyma flocculosa</name>
    <dbReference type="NCBI Taxonomy" id="84751"/>
    <lineage>
        <taxon>Eukaryota</taxon>
        <taxon>Fungi</taxon>
        <taxon>Dikarya</taxon>
        <taxon>Basidiomycota</taxon>
        <taxon>Ustilaginomycotina</taxon>
        <taxon>Ustilaginomycetes</taxon>
        <taxon>Ustilaginales</taxon>
        <taxon>Ustilaginaceae</taxon>
        <taxon>Pseudozyma</taxon>
    </lineage>
</organism>
<feature type="compositionally biased region" description="Polar residues" evidence="6">
    <location>
        <begin position="84"/>
        <end position="94"/>
    </location>
</feature>
<feature type="region of interest" description="Disordered" evidence="6">
    <location>
        <begin position="451"/>
        <end position="711"/>
    </location>
</feature>
<feature type="compositionally biased region" description="Basic and acidic residues" evidence="6">
    <location>
        <begin position="229"/>
        <end position="248"/>
    </location>
</feature>
<keyword evidence="5" id="KW-0539">Nucleus</keyword>
<dbReference type="GO" id="GO:0046983">
    <property type="term" value="F:protein dimerization activity"/>
    <property type="evidence" value="ECO:0007669"/>
    <property type="project" value="InterPro"/>
</dbReference>
<keyword evidence="3" id="KW-0010">Activator</keyword>
<dbReference type="OrthoDB" id="2555224at2759"/>
<evidence type="ECO:0000256" key="3">
    <source>
        <dbReference type="ARBA" id="ARBA00023159"/>
    </source>
</evidence>
<dbReference type="GO" id="GO:0003677">
    <property type="term" value="F:DNA binding"/>
    <property type="evidence" value="ECO:0007669"/>
    <property type="project" value="UniProtKB-KW"/>
</dbReference>
<dbReference type="SMART" id="SM00353">
    <property type="entry name" value="HLH"/>
    <property type="match status" value="1"/>
</dbReference>
<evidence type="ECO:0000256" key="1">
    <source>
        <dbReference type="ARBA" id="ARBA00023015"/>
    </source>
</evidence>
<protein>
    <recommendedName>
        <fullName evidence="7">BHLH domain-containing protein</fullName>
    </recommendedName>
</protein>
<feature type="compositionally biased region" description="Low complexity" evidence="6">
    <location>
        <begin position="628"/>
        <end position="637"/>
    </location>
</feature>
<dbReference type="PANTHER" id="PTHR10328">
    <property type="entry name" value="PROTEIN MAX MYC-ASSOCIATED FACTOR X"/>
    <property type="match status" value="1"/>
</dbReference>
<evidence type="ECO:0000256" key="2">
    <source>
        <dbReference type="ARBA" id="ARBA00023125"/>
    </source>
</evidence>
<evidence type="ECO:0000313" key="9">
    <source>
        <dbReference type="Proteomes" id="UP000323386"/>
    </source>
</evidence>
<feature type="compositionally biased region" description="Basic and acidic residues" evidence="6">
    <location>
        <begin position="53"/>
        <end position="67"/>
    </location>
</feature>
<dbReference type="AlphaFoldDB" id="A0A5C3FA38"/>
<evidence type="ECO:0000256" key="4">
    <source>
        <dbReference type="ARBA" id="ARBA00023163"/>
    </source>
</evidence>
<evidence type="ECO:0000256" key="6">
    <source>
        <dbReference type="SAM" id="MobiDB-lite"/>
    </source>
</evidence>
<proteinExistence type="predicted"/>
<dbReference type="Pfam" id="PF00010">
    <property type="entry name" value="HLH"/>
    <property type="match status" value="1"/>
</dbReference>
<keyword evidence="9" id="KW-1185">Reference proteome</keyword>
<dbReference type="PANTHER" id="PTHR10328:SF3">
    <property type="entry name" value="PROTEIN MAX"/>
    <property type="match status" value="1"/>
</dbReference>
<dbReference type="GO" id="GO:0003700">
    <property type="term" value="F:DNA-binding transcription factor activity"/>
    <property type="evidence" value="ECO:0007669"/>
    <property type="project" value="TreeGrafter"/>
</dbReference>
<dbReference type="GO" id="GO:0090575">
    <property type="term" value="C:RNA polymerase II transcription regulator complex"/>
    <property type="evidence" value="ECO:0007669"/>
    <property type="project" value="TreeGrafter"/>
</dbReference>
<feature type="compositionally biased region" description="Basic and acidic residues" evidence="6">
    <location>
        <begin position="638"/>
        <end position="649"/>
    </location>
</feature>
<dbReference type="EMBL" id="OOIP01000024">
    <property type="protein sequence ID" value="SPO41080.1"/>
    <property type="molecule type" value="Genomic_DNA"/>
</dbReference>
<dbReference type="Proteomes" id="UP000323386">
    <property type="component" value="Unassembled WGS sequence"/>
</dbReference>
<dbReference type="CDD" id="cd00083">
    <property type="entry name" value="bHLH_SF"/>
    <property type="match status" value="1"/>
</dbReference>
<dbReference type="InterPro" id="IPR036638">
    <property type="entry name" value="HLH_DNA-bd_sf"/>
</dbReference>
<feature type="compositionally biased region" description="Basic and acidic residues" evidence="6">
    <location>
        <begin position="500"/>
        <end position="514"/>
    </location>
</feature>
<feature type="compositionally biased region" description="Polar residues" evidence="6">
    <location>
        <begin position="617"/>
        <end position="627"/>
    </location>
</feature>
<reference evidence="8 9" key="1">
    <citation type="submission" date="2018-03" db="EMBL/GenBank/DDBJ databases">
        <authorList>
            <person name="Guldener U."/>
        </authorList>
    </citation>
    <scope>NUCLEOTIDE SEQUENCE [LARGE SCALE GENOMIC DNA]</scope>
    <source>
        <strain evidence="8 9">DAOM196992</strain>
    </source>
</reference>
<evidence type="ECO:0000259" key="7">
    <source>
        <dbReference type="PROSITE" id="PS50888"/>
    </source>
</evidence>
<dbReference type="GO" id="GO:0045944">
    <property type="term" value="P:positive regulation of transcription by RNA polymerase II"/>
    <property type="evidence" value="ECO:0007669"/>
    <property type="project" value="TreeGrafter"/>
</dbReference>
<dbReference type="PROSITE" id="PS50888">
    <property type="entry name" value="BHLH"/>
    <property type="match status" value="1"/>
</dbReference>
<keyword evidence="1" id="KW-0805">Transcription regulation</keyword>